<evidence type="ECO:0000256" key="1">
    <source>
        <dbReference type="SAM" id="MobiDB-lite"/>
    </source>
</evidence>
<sequence>MMGRCSSRRPMLVHHIMFIAMNACFRLNDQTSLRPWSWNGLAAHDRMTSLSRISVDGDGQAGAVLRLWTVQIPSSPEAIVLLVLVICKRAALQQPGLHLRFLHAPLELQTPQVNLLRHRQNAHQRSLDPVPNPVFSTLHSRFGQAHASVDLALDGINSTTWNWMKTLGPALLLLDMAAEEWAKQEQDIDFRRQPCPISLTQSLRVVGKRRMQNVQTELDKAGAVPIRDVSLTKFITALLDAETDQRRIRGLVDLRKTVATSGRVSFSATASKAFLQALDAQRMLQETLAGRVPLFSPSAIPRLDRGNGGCREGLVEIKHALRDAQCCSALTRLQLQVHVKSRLLIYTRQHSHTHSRTLHHHPSQNVNHIPWLPSSAESDTILMHTPFPFIVARFRPSPRIIHQITDMAAAKTAKRPNSMAQAPTRLKEHEASESTMESIRVPPHPPSRSDTSFDEIPRLNTGLQDNPMDWEDDEEDSTLFVPRWSHYIQYRVPPPITDSDPQGKWQKFTWDEEQKEEGFQMYLGQKQPIPTNRIVYDRAHKRCIGLPSDLKYPNKLKNGQKWKKLPGSEWAYLSGTVKAEHRHLIGRVVSIPNTTVIDPEVTENEIHTQRMRMDEGVVRDKGEGQGKTIEGDADKAKAAHSLDCWNVSSAVETDDHPAVLELAILLIIVTHSV</sequence>
<proteinExistence type="predicted"/>
<name>A0A8H6RXK4_9AGAR</name>
<dbReference type="GeneID" id="59353227"/>
<organism evidence="2 3">
    <name type="scientific">Mycena indigotica</name>
    <dbReference type="NCBI Taxonomy" id="2126181"/>
    <lineage>
        <taxon>Eukaryota</taxon>
        <taxon>Fungi</taxon>
        <taxon>Dikarya</taxon>
        <taxon>Basidiomycota</taxon>
        <taxon>Agaricomycotina</taxon>
        <taxon>Agaricomycetes</taxon>
        <taxon>Agaricomycetidae</taxon>
        <taxon>Agaricales</taxon>
        <taxon>Marasmiineae</taxon>
        <taxon>Mycenaceae</taxon>
        <taxon>Mycena</taxon>
    </lineage>
</organism>
<dbReference type="AlphaFoldDB" id="A0A8H6RXK4"/>
<dbReference type="EMBL" id="JACAZF010000027">
    <property type="protein sequence ID" value="KAF7288450.1"/>
    <property type="molecule type" value="Genomic_DNA"/>
</dbReference>
<evidence type="ECO:0000313" key="2">
    <source>
        <dbReference type="EMBL" id="KAF7288450.1"/>
    </source>
</evidence>
<comment type="caution">
    <text evidence="2">The sequence shown here is derived from an EMBL/GenBank/DDBJ whole genome shotgun (WGS) entry which is preliminary data.</text>
</comment>
<evidence type="ECO:0000313" key="3">
    <source>
        <dbReference type="Proteomes" id="UP000636479"/>
    </source>
</evidence>
<dbReference type="Proteomes" id="UP000636479">
    <property type="component" value="Unassembled WGS sequence"/>
</dbReference>
<dbReference type="RefSeq" id="XP_037212877.1">
    <property type="nucleotide sequence ID" value="XM_037370711.1"/>
</dbReference>
<gene>
    <name evidence="2" type="ORF">MIND_01433300</name>
</gene>
<keyword evidence="3" id="KW-1185">Reference proteome</keyword>
<accession>A0A8H6RXK4</accession>
<protein>
    <submittedName>
        <fullName evidence="2">Uncharacterized protein</fullName>
    </submittedName>
</protein>
<reference evidence="2" key="1">
    <citation type="submission" date="2020-05" db="EMBL/GenBank/DDBJ databases">
        <title>Mycena genomes resolve the evolution of fungal bioluminescence.</title>
        <authorList>
            <person name="Tsai I.J."/>
        </authorList>
    </citation>
    <scope>NUCLEOTIDE SEQUENCE</scope>
    <source>
        <strain evidence="2">171206Taipei</strain>
    </source>
</reference>
<feature type="region of interest" description="Disordered" evidence="1">
    <location>
        <begin position="409"/>
        <end position="456"/>
    </location>
</feature>